<evidence type="ECO:0000256" key="4">
    <source>
        <dbReference type="ARBA" id="ARBA00022573"/>
    </source>
</evidence>
<keyword evidence="3 10" id="KW-1003">Cell membrane</keyword>
<evidence type="ECO:0000256" key="5">
    <source>
        <dbReference type="ARBA" id="ARBA00022692"/>
    </source>
</evidence>
<evidence type="ECO:0000256" key="3">
    <source>
        <dbReference type="ARBA" id="ARBA00022475"/>
    </source>
</evidence>
<evidence type="ECO:0000256" key="9">
    <source>
        <dbReference type="ARBA" id="ARBA00023285"/>
    </source>
</evidence>
<evidence type="ECO:0000313" key="13">
    <source>
        <dbReference type="Proteomes" id="UP000463857"/>
    </source>
</evidence>
<dbReference type="UniPathway" id="UPA00148"/>
<accession>A0A7L4YLD2</accession>
<comment type="similarity">
    <text evidence="10">Belongs to the CbiN family.</text>
</comment>
<evidence type="ECO:0000256" key="11">
    <source>
        <dbReference type="SAM" id="MobiDB-lite"/>
    </source>
</evidence>
<gene>
    <name evidence="10" type="primary">cbiN</name>
    <name evidence="12" type="ORF">EK0264_05900</name>
</gene>
<dbReference type="Pfam" id="PF02553">
    <property type="entry name" value="CbiN"/>
    <property type="match status" value="1"/>
</dbReference>
<dbReference type="RefSeq" id="WP_159543854.1">
    <property type="nucleotide sequence ID" value="NZ_CP047156.1"/>
</dbReference>
<name>A0A7L4YLD2_9ACTN</name>
<dbReference type="NCBIfam" id="NF002780">
    <property type="entry name" value="PRK02898.1"/>
    <property type="match status" value="1"/>
</dbReference>
<evidence type="ECO:0000256" key="1">
    <source>
        <dbReference type="ARBA" id="ARBA00022426"/>
    </source>
</evidence>
<keyword evidence="5 10" id="KW-0812">Transmembrane</keyword>
<keyword evidence="13" id="KW-1185">Reference proteome</keyword>
<feature type="region of interest" description="Disordered" evidence="11">
    <location>
        <begin position="102"/>
        <end position="121"/>
    </location>
</feature>
<comment type="function">
    <text evidence="10">Part of the energy-coupling factor (ECF) transporter complex CbiMNOQ involved in cobalt import.</text>
</comment>
<feature type="compositionally biased region" description="Basic and acidic residues" evidence="11">
    <location>
        <begin position="102"/>
        <end position="113"/>
    </location>
</feature>
<dbReference type="GO" id="GO:0005886">
    <property type="term" value="C:plasma membrane"/>
    <property type="evidence" value="ECO:0007669"/>
    <property type="project" value="UniProtKB-SubCell"/>
</dbReference>
<keyword evidence="4 10" id="KW-0169">Cobalamin biosynthesis</keyword>
<protein>
    <recommendedName>
        <fullName evidence="10">Cobalt transport protein CbiN</fullName>
    </recommendedName>
    <alternativeName>
        <fullName evidence="10">Energy-coupling factor transporter probable substrate-capture protein CbiN</fullName>
        <shortName evidence="10">ECF transporter S component CbiN</shortName>
    </alternativeName>
</protein>
<comment type="pathway">
    <text evidence="10">Cofactor biosynthesis; adenosylcobalamin biosynthesis.</text>
</comment>
<proteinExistence type="inferred from homology"/>
<evidence type="ECO:0000256" key="10">
    <source>
        <dbReference type="HAMAP-Rule" id="MF_00330"/>
    </source>
</evidence>
<dbReference type="PANTHER" id="PTHR38662">
    <property type="entry name" value="COBALT TRANSPORT PROTEIN CBIN"/>
    <property type="match status" value="1"/>
</dbReference>
<evidence type="ECO:0000256" key="2">
    <source>
        <dbReference type="ARBA" id="ARBA00022448"/>
    </source>
</evidence>
<evidence type="ECO:0000313" key="12">
    <source>
        <dbReference type="EMBL" id="QHB99861.1"/>
    </source>
</evidence>
<keyword evidence="6 10" id="KW-1133">Transmembrane helix</keyword>
<keyword evidence="1 10" id="KW-0171">Cobalt transport</keyword>
<dbReference type="AlphaFoldDB" id="A0A7L4YLD2"/>
<dbReference type="KEGG" id="eke:EK0264_05900"/>
<dbReference type="OrthoDB" id="1551318at2"/>
<dbReference type="Proteomes" id="UP000463857">
    <property type="component" value="Chromosome"/>
</dbReference>
<keyword evidence="9 10" id="KW-0170">Cobalt</keyword>
<dbReference type="GO" id="GO:0015087">
    <property type="term" value="F:cobalt ion transmembrane transporter activity"/>
    <property type="evidence" value="ECO:0007669"/>
    <property type="project" value="UniProtKB-UniRule"/>
</dbReference>
<keyword evidence="7 10" id="KW-0406">Ion transport</keyword>
<evidence type="ECO:0000256" key="8">
    <source>
        <dbReference type="ARBA" id="ARBA00023136"/>
    </source>
</evidence>
<keyword evidence="2 10" id="KW-0813">Transport</keyword>
<dbReference type="InParanoid" id="A0A7L4YLD2"/>
<dbReference type="HAMAP" id="MF_00330">
    <property type="entry name" value="CbiN"/>
    <property type="match status" value="1"/>
</dbReference>
<reference evidence="12 13" key="1">
    <citation type="journal article" date="2018" name="Int. J. Syst. Evol. Microbiol.">
        <title>Epidermidibacterium keratini gen. nov., sp. nov., a member of the family Sporichthyaceae, isolated from keratin epidermis.</title>
        <authorList>
            <person name="Lee D.G."/>
            <person name="Trujillo M.E."/>
            <person name="Kang S."/>
            <person name="Nam J.J."/>
            <person name="Kim Y.J."/>
        </authorList>
    </citation>
    <scope>NUCLEOTIDE SEQUENCE [LARGE SCALE GENOMIC DNA]</scope>
    <source>
        <strain evidence="12 13">EPI-7</strain>
    </source>
</reference>
<dbReference type="GO" id="GO:0009236">
    <property type="term" value="P:cobalamin biosynthetic process"/>
    <property type="evidence" value="ECO:0007669"/>
    <property type="project" value="UniProtKB-UniRule"/>
</dbReference>
<keyword evidence="8 10" id="KW-0472">Membrane</keyword>
<evidence type="ECO:0000256" key="6">
    <source>
        <dbReference type="ARBA" id="ARBA00022989"/>
    </source>
</evidence>
<feature type="transmembrane region" description="Helical" evidence="10">
    <location>
        <begin position="7"/>
        <end position="25"/>
    </location>
</feature>
<organism evidence="12 13">
    <name type="scientific">Epidermidibacterium keratini</name>
    <dbReference type="NCBI Taxonomy" id="1891644"/>
    <lineage>
        <taxon>Bacteria</taxon>
        <taxon>Bacillati</taxon>
        <taxon>Actinomycetota</taxon>
        <taxon>Actinomycetes</taxon>
        <taxon>Sporichthyales</taxon>
        <taxon>Sporichthyaceae</taxon>
        <taxon>Epidermidibacterium</taxon>
    </lineage>
</organism>
<comment type="subcellular location">
    <subcellularLocation>
        <location evidence="10">Cell membrane</location>
        <topology evidence="10">Multi-pass membrane protein</topology>
    </subcellularLocation>
</comment>
<dbReference type="EMBL" id="CP047156">
    <property type="protein sequence ID" value="QHB99861.1"/>
    <property type="molecule type" value="Genomic_DNA"/>
</dbReference>
<comment type="subunit">
    <text evidence="10">Forms an energy-coupling factor (ECF) transporter complex composed of an ATP-binding protein (A component, CbiO), a transmembrane protein (T component, CbiQ) and 2 possible substrate-capture proteins (S components, CbiM and CbiN) of unknown stoichimetry.</text>
</comment>
<dbReference type="InterPro" id="IPR003705">
    <property type="entry name" value="CbiN"/>
</dbReference>
<dbReference type="PANTHER" id="PTHR38662:SF1">
    <property type="entry name" value="COBALT TRANSPORT PROTEIN CBIN"/>
    <property type="match status" value="1"/>
</dbReference>
<feature type="transmembrane region" description="Helical" evidence="10">
    <location>
        <begin position="72"/>
        <end position="92"/>
    </location>
</feature>
<sequence length="121" mass="12773">MSKRTTTLLLFVALIIVVGAAYFLGSARSGPADERFAGADSKASELIDQTNPDYQPWAQNVFTPSSSELESGLFAIQAAIGAGVVGYAVGVLRSRRKIEQARDEGRAAALRDAEEPEAADG</sequence>
<evidence type="ECO:0000256" key="7">
    <source>
        <dbReference type="ARBA" id="ARBA00023065"/>
    </source>
</evidence>